<dbReference type="InterPro" id="IPR019537">
    <property type="entry name" value="TMEM65"/>
</dbReference>
<comment type="subcellular location">
    <subcellularLocation>
        <location evidence="1">Membrane</location>
        <topology evidence="1">Multi-pass membrane protein</topology>
    </subcellularLocation>
</comment>
<evidence type="ECO:0000256" key="4">
    <source>
        <dbReference type="ARBA" id="ARBA00023136"/>
    </source>
</evidence>
<feature type="transmembrane region" description="Helical" evidence="5">
    <location>
        <begin position="123"/>
        <end position="144"/>
    </location>
</feature>
<keyword evidence="2 5" id="KW-0812">Transmembrane</keyword>
<feature type="domain" description="GAF" evidence="6">
    <location>
        <begin position="157"/>
        <end position="312"/>
    </location>
</feature>
<dbReference type="Gene3D" id="3.30.450.40">
    <property type="match status" value="1"/>
</dbReference>
<dbReference type="SMART" id="SM00065">
    <property type="entry name" value="GAF"/>
    <property type="match status" value="1"/>
</dbReference>
<dbReference type="Proteomes" id="UP001153069">
    <property type="component" value="Unassembled WGS sequence"/>
</dbReference>
<gene>
    <name evidence="7" type="ORF">SEMRO_138_G064690.1</name>
</gene>
<keyword evidence="8" id="KW-1185">Reference proteome</keyword>
<dbReference type="PANTHER" id="PTHR21706">
    <property type="entry name" value="TRANSMEMBRANE PROTEIN 65"/>
    <property type="match status" value="1"/>
</dbReference>
<dbReference type="OrthoDB" id="430821at2759"/>
<dbReference type="Pfam" id="PF01590">
    <property type="entry name" value="GAF"/>
    <property type="match status" value="1"/>
</dbReference>
<protein>
    <submittedName>
        <fullName evidence="7">cAMP and cAMP-inhibited cGMP 3',5'-cyclic phosphodiesterase 10A</fullName>
    </submittedName>
</protein>
<comment type="caution">
    <text evidence="7">The sequence shown here is derived from an EMBL/GenBank/DDBJ whole genome shotgun (WGS) entry which is preliminary data.</text>
</comment>
<organism evidence="7 8">
    <name type="scientific">Seminavis robusta</name>
    <dbReference type="NCBI Taxonomy" id="568900"/>
    <lineage>
        <taxon>Eukaryota</taxon>
        <taxon>Sar</taxon>
        <taxon>Stramenopiles</taxon>
        <taxon>Ochrophyta</taxon>
        <taxon>Bacillariophyta</taxon>
        <taxon>Bacillariophyceae</taxon>
        <taxon>Bacillariophycidae</taxon>
        <taxon>Naviculales</taxon>
        <taxon>Naviculaceae</taxon>
        <taxon>Seminavis</taxon>
    </lineage>
</organism>
<keyword evidence="3 5" id="KW-1133">Transmembrane helix</keyword>
<dbReference type="InterPro" id="IPR003018">
    <property type="entry name" value="GAF"/>
</dbReference>
<name>A0A9N8DGT9_9STRA</name>
<evidence type="ECO:0000313" key="7">
    <source>
        <dbReference type="EMBL" id="CAB9502492.1"/>
    </source>
</evidence>
<evidence type="ECO:0000313" key="8">
    <source>
        <dbReference type="Proteomes" id="UP001153069"/>
    </source>
</evidence>
<evidence type="ECO:0000256" key="3">
    <source>
        <dbReference type="ARBA" id="ARBA00022989"/>
    </source>
</evidence>
<dbReference type="AlphaFoldDB" id="A0A9N8DGT9"/>
<dbReference type="EMBL" id="CAICTM010000137">
    <property type="protein sequence ID" value="CAB9502492.1"/>
    <property type="molecule type" value="Genomic_DNA"/>
</dbReference>
<keyword evidence="4 5" id="KW-0472">Membrane</keyword>
<accession>A0A9N8DGT9</accession>
<evidence type="ECO:0000256" key="5">
    <source>
        <dbReference type="SAM" id="Phobius"/>
    </source>
</evidence>
<proteinExistence type="predicted"/>
<evidence type="ECO:0000256" key="2">
    <source>
        <dbReference type="ARBA" id="ARBA00022692"/>
    </source>
</evidence>
<dbReference type="SUPFAM" id="SSF55781">
    <property type="entry name" value="GAF domain-like"/>
    <property type="match status" value="1"/>
</dbReference>
<evidence type="ECO:0000259" key="6">
    <source>
        <dbReference type="SMART" id="SM00065"/>
    </source>
</evidence>
<dbReference type="Pfam" id="PF10507">
    <property type="entry name" value="TMEM65"/>
    <property type="match status" value="1"/>
</dbReference>
<sequence>MTSEKENQATSVDTAAAAAASSIPPPTWAQLRIVAVRSAIPMIGFGFMDNLVMIQAGEAIDMSLGVAFGLSTMTAAGFGQCFSDVAGLTCGGLVDATVAKLQLPHHNLSLAQMDLKVTRTCSTLGGCVGVVTGCLLGMSCLLFMDTDKADRAKKAKELQSIFESVIVEGHRLINAERATLWMIDQQDDSDSSSDDKKKSILWSRVASGVDGIIEAPMEGSIVGECVRTQQIIHIPDAYQDPRFDRNVDQQTGFRTQSVLAVPVKDDTGKIVGAIQMMNKKDEQGNHIPFGEGDIKCAQMLGSHVSCFIRVVNAG</sequence>
<reference evidence="7" key="1">
    <citation type="submission" date="2020-06" db="EMBL/GenBank/DDBJ databases">
        <authorList>
            <consortium name="Plant Systems Biology data submission"/>
        </authorList>
    </citation>
    <scope>NUCLEOTIDE SEQUENCE</scope>
    <source>
        <strain evidence="7">D6</strain>
    </source>
</reference>
<dbReference type="PANTHER" id="PTHR21706:SF15">
    <property type="entry name" value="TRANSMEMBRANE PROTEIN 65"/>
    <property type="match status" value="1"/>
</dbReference>
<dbReference type="InterPro" id="IPR029016">
    <property type="entry name" value="GAF-like_dom_sf"/>
</dbReference>
<dbReference type="GO" id="GO:0005739">
    <property type="term" value="C:mitochondrion"/>
    <property type="evidence" value="ECO:0007669"/>
    <property type="project" value="TreeGrafter"/>
</dbReference>
<dbReference type="GO" id="GO:0016020">
    <property type="term" value="C:membrane"/>
    <property type="evidence" value="ECO:0007669"/>
    <property type="project" value="UniProtKB-SubCell"/>
</dbReference>
<evidence type="ECO:0000256" key="1">
    <source>
        <dbReference type="ARBA" id="ARBA00004141"/>
    </source>
</evidence>